<keyword evidence="13" id="KW-1185">Reference proteome</keyword>
<evidence type="ECO:0000256" key="3">
    <source>
        <dbReference type="ARBA" id="ARBA00022730"/>
    </source>
</evidence>
<evidence type="ECO:0000256" key="4">
    <source>
        <dbReference type="ARBA" id="ARBA00022884"/>
    </source>
</evidence>
<evidence type="ECO:0000256" key="9">
    <source>
        <dbReference type="RuleBase" id="RU003823"/>
    </source>
</evidence>
<keyword evidence="5 8" id="KW-0689">Ribosomal protein</keyword>
<reference evidence="12 13" key="1">
    <citation type="submission" date="2017-08" db="EMBL/GenBank/DDBJ databases">
        <title>Lysobacter sylvestris genome.</title>
        <authorList>
            <person name="Zhang D.-C."/>
            <person name="Albuquerque L."/>
            <person name="Franca L."/>
            <person name="Froufe H.J.C."/>
            <person name="Barroso C."/>
            <person name="Egas C."/>
            <person name="Da Costa M."/>
            <person name="Margesin R."/>
        </authorList>
    </citation>
    <scope>NUCLEOTIDE SEQUENCE [LARGE SCALE GENOMIC DNA]</scope>
    <source>
        <strain evidence="12 13">AM20-91</strain>
    </source>
</reference>
<keyword evidence="6 8" id="KW-0687">Ribonucleoprotein</keyword>
<dbReference type="Proteomes" id="UP000236220">
    <property type="component" value="Unassembled WGS sequence"/>
</dbReference>
<comment type="domain">
    <text evidence="8">The N-terminal domain interacts with the head of the 30S subunit; the C-terminal domain interacts with the body and contacts protein S4. The interaction surface between S4 and S5 is involved in control of translational fidelity.</text>
</comment>
<feature type="region of interest" description="Disordered" evidence="10">
    <location>
        <begin position="1"/>
        <end position="25"/>
    </location>
</feature>
<keyword evidence="3 8" id="KW-0699">rRNA-binding</keyword>
<comment type="caution">
    <text evidence="12">The sequence shown here is derived from an EMBL/GenBank/DDBJ whole genome shotgun (WGS) entry which is preliminary data.</text>
</comment>
<dbReference type="GO" id="GO:0019843">
    <property type="term" value="F:rRNA binding"/>
    <property type="evidence" value="ECO:0007669"/>
    <property type="project" value="UniProtKB-UniRule"/>
</dbReference>
<dbReference type="SUPFAM" id="SSF54211">
    <property type="entry name" value="Ribosomal protein S5 domain 2-like"/>
    <property type="match status" value="1"/>
</dbReference>
<evidence type="ECO:0000313" key="12">
    <source>
        <dbReference type="EMBL" id="PNS07595.1"/>
    </source>
</evidence>
<evidence type="ECO:0000256" key="2">
    <source>
        <dbReference type="ARBA" id="ARBA00008945"/>
    </source>
</evidence>
<dbReference type="AlphaFoldDB" id="A0A2K1PXT4"/>
<evidence type="ECO:0000256" key="6">
    <source>
        <dbReference type="ARBA" id="ARBA00023274"/>
    </source>
</evidence>
<proteinExistence type="inferred from homology"/>
<feature type="domain" description="S5 DRBM" evidence="11">
    <location>
        <begin position="28"/>
        <end position="91"/>
    </location>
</feature>
<dbReference type="InterPro" id="IPR018192">
    <property type="entry name" value="Ribosomal_uS5_N_CS"/>
</dbReference>
<comment type="similarity">
    <text evidence="2 8 9">Belongs to the universal ribosomal protein uS5 family.</text>
</comment>
<dbReference type="PANTHER" id="PTHR48277:SF1">
    <property type="entry name" value="MITOCHONDRIAL RIBOSOMAL PROTEIN S5"/>
    <property type="match status" value="1"/>
</dbReference>
<feature type="compositionally biased region" description="Basic and acidic residues" evidence="10">
    <location>
        <begin position="1"/>
        <end position="22"/>
    </location>
</feature>
<dbReference type="Gene3D" id="3.30.160.20">
    <property type="match status" value="1"/>
</dbReference>
<dbReference type="FunFam" id="3.30.230.10:FF:000002">
    <property type="entry name" value="30S ribosomal protein S5"/>
    <property type="match status" value="1"/>
</dbReference>
<dbReference type="Gene3D" id="3.30.230.10">
    <property type="match status" value="1"/>
</dbReference>
<dbReference type="InterPro" id="IPR000851">
    <property type="entry name" value="Ribosomal_uS5"/>
</dbReference>
<evidence type="ECO:0000256" key="7">
    <source>
        <dbReference type="ARBA" id="ARBA00035255"/>
    </source>
</evidence>
<dbReference type="SUPFAM" id="SSF54768">
    <property type="entry name" value="dsRNA-binding domain-like"/>
    <property type="match status" value="1"/>
</dbReference>
<dbReference type="GO" id="GO:0015935">
    <property type="term" value="C:small ribosomal subunit"/>
    <property type="evidence" value="ECO:0007669"/>
    <property type="project" value="InterPro"/>
</dbReference>
<dbReference type="InterPro" id="IPR020568">
    <property type="entry name" value="Ribosomal_Su5_D2-typ_SF"/>
</dbReference>
<protein>
    <recommendedName>
        <fullName evidence="7 8">Small ribosomal subunit protein uS5</fullName>
    </recommendedName>
</protein>
<evidence type="ECO:0000256" key="1">
    <source>
        <dbReference type="ARBA" id="ARBA00003093"/>
    </source>
</evidence>
<evidence type="ECO:0000256" key="10">
    <source>
        <dbReference type="SAM" id="MobiDB-lite"/>
    </source>
</evidence>
<dbReference type="Pfam" id="PF03719">
    <property type="entry name" value="Ribosomal_S5_C"/>
    <property type="match status" value="1"/>
</dbReference>
<dbReference type="FunFam" id="3.30.160.20:FF:000001">
    <property type="entry name" value="30S ribosomal protein S5"/>
    <property type="match status" value="1"/>
</dbReference>
<keyword evidence="4 8" id="KW-0694">RNA-binding</keyword>
<dbReference type="GO" id="GO:0006412">
    <property type="term" value="P:translation"/>
    <property type="evidence" value="ECO:0007669"/>
    <property type="project" value="UniProtKB-UniRule"/>
</dbReference>
<dbReference type="NCBIfam" id="TIGR01021">
    <property type="entry name" value="rpsE_bact"/>
    <property type="match status" value="1"/>
</dbReference>
<evidence type="ECO:0000256" key="8">
    <source>
        <dbReference type="HAMAP-Rule" id="MF_01307"/>
    </source>
</evidence>
<dbReference type="PANTHER" id="PTHR48277">
    <property type="entry name" value="MITOCHONDRIAL RIBOSOMAL PROTEIN S5"/>
    <property type="match status" value="1"/>
</dbReference>
<comment type="function">
    <text evidence="8">With S4 and S12 plays an important role in translational accuracy.</text>
</comment>
<dbReference type="HAMAP" id="MF_01307_B">
    <property type="entry name" value="Ribosomal_uS5_B"/>
    <property type="match status" value="1"/>
</dbReference>
<dbReference type="GO" id="GO:0042254">
    <property type="term" value="P:ribosome biogenesis"/>
    <property type="evidence" value="ECO:0007669"/>
    <property type="project" value="UniProtKB-ARBA"/>
</dbReference>
<evidence type="ECO:0000313" key="13">
    <source>
        <dbReference type="Proteomes" id="UP000236220"/>
    </source>
</evidence>
<dbReference type="InterPro" id="IPR013810">
    <property type="entry name" value="Ribosomal_uS5_N"/>
</dbReference>
<dbReference type="PROSITE" id="PS50881">
    <property type="entry name" value="S5_DSRBD"/>
    <property type="match status" value="1"/>
</dbReference>
<name>A0A2K1PXT4_9GAMM</name>
<accession>A0A2K1PXT4</accession>
<dbReference type="EMBL" id="NPZB01000002">
    <property type="protein sequence ID" value="PNS07595.1"/>
    <property type="molecule type" value="Genomic_DNA"/>
</dbReference>
<dbReference type="GO" id="GO:0003735">
    <property type="term" value="F:structural constituent of ribosome"/>
    <property type="evidence" value="ECO:0007669"/>
    <property type="project" value="UniProtKB-UniRule"/>
</dbReference>
<dbReference type="OrthoDB" id="9809045at2"/>
<comment type="function">
    <text evidence="1 8">Located at the back of the 30S subunit body where it stabilizes the conformation of the head with respect to the body.</text>
</comment>
<evidence type="ECO:0000256" key="5">
    <source>
        <dbReference type="ARBA" id="ARBA00022980"/>
    </source>
</evidence>
<organism evidence="12 13">
    <name type="scientific">Solilutibacter silvestris</name>
    <dbReference type="NCBI Taxonomy" id="1645665"/>
    <lineage>
        <taxon>Bacteria</taxon>
        <taxon>Pseudomonadati</taxon>
        <taxon>Pseudomonadota</taxon>
        <taxon>Gammaproteobacteria</taxon>
        <taxon>Lysobacterales</taxon>
        <taxon>Lysobacteraceae</taxon>
        <taxon>Solilutibacter</taxon>
    </lineage>
</organism>
<dbReference type="Pfam" id="PF00333">
    <property type="entry name" value="Ribosomal_S5"/>
    <property type="match status" value="1"/>
</dbReference>
<dbReference type="PROSITE" id="PS00585">
    <property type="entry name" value="RIBOSOMAL_S5"/>
    <property type="match status" value="1"/>
</dbReference>
<dbReference type="InterPro" id="IPR014721">
    <property type="entry name" value="Ribsml_uS5_D2-typ_fold_subgr"/>
</dbReference>
<comment type="subunit">
    <text evidence="8">Part of the 30S ribosomal subunit. Contacts proteins S4 and S8.</text>
</comment>
<dbReference type="InterPro" id="IPR005324">
    <property type="entry name" value="Ribosomal_uS5_C"/>
</dbReference>
<gene>
    <name evidence="8" type="primary">rpsE</name>
    <name evidence="12" type="ORF">Lysil_1771</name>
</gene>
<evidence type="ECO:0000259" key="11">
    <source>
        <dbReference type="PROSITE" id="PS50881"/>
    </source>
</evidence>
<dbReference type="GO" id="GO:0005737">
    <property type="term" value="C:cytoplasm"/>
    <property type="evidence" value="ECO:0007669"/>
    <property type="project" value="UniProtKB-ARBA"/>
</dbReference>
<sequence length="186" mass="20143">MANEPREQREPRRDRNDRGPREDYDDGMIEKLVAVNRVSKTVKGGRQFTFTALTVVGDGAGKVGFGYGKAREVPVAIQKSMEQARKTMKPVDLNNGTLWHEVKAGHGAARVFMKPASEGTGVIAGGAMRAVLEAVGVKNVLAKAVGSRNPINLVRATLRGLSQMHSPSNIAAKRGKSVEEVFHVNR</sequence>
<dbReference type="InterPro" id="IPR005712">
    <property type="entry name" value="Ribosomal_uS5_bac-type"/>
</dbReference>